<evidence type="ECO:0000313" key="5">
    <source>
        <dbReference type="EMBL" id="OOS17534.1"/>
    </source>
</evidence>
<dbReference type="InterPro" id="IPR051531">
    <property type="entry name" value="N-acetyltransferase"/>
</dbReference>
<dbReference type="PANTHER" id="PTHR43792:SF8">
    <property type="entry name" value="[RIBOSOMAL PROTEIN US5]-ALANINE N-ACETYLTRANSFERASE"/>
    <property type="match status" value="1"/>
</dbReference>
<reference evidence="5 6" key="1">
    <citation type="submission" date="2017-02" db="EMBL/GenBank/DDBJ databases">
        <title>Draft genome sequence of Streptococcus mitis CCUG 63687.</title>
        <authorList>
            <person name="Salva-Serra F."/>
            <person name="Engstrom-Jakobsson H."/>
            <person name="Thorell K."/>
            <person name="Jaen-Luchoro D."/>
            <person name="Gonzales-Siles L."/>
            <person name="Karlsson R."/>
            <person name="Yazdan S."/>
            <person name="Boulund F."/>
            <person name="Johnning A."/>
            <person name="Engstrand L."/>
            <person name="Kristiansson E."/>
            <person name="Moore E."/>
        </authorList>
    </citation>
    <scope>NUCLEOTIDE SEQUENCE [LARGE SCALE GENOMIC DNA]</scope>
    <source>
        <strain evidence="5 6">CCUG 63687</strain>
    </source>
</reference>
<keyword evidence="2" id="KW-0012">Acyltransferase</keyword>
<protein>
    <recommendedName>
        <fullName evidence="4">N-acetyltransferase domain-containing protein</fullName>
    </recommendedName>
</protein>
<keyword evidence="1" id="KW-0808">Transferase</keyword>
<dbReference type="InterPro" id="IPR016181">
    <property type="entry name" value="Acyl_CoA_acyltransferase"/>
</dbReference>
<dbReference type="PANTHER" id="PTHR43792">
    <property type="entry name" value="GNAT FAMILY, PUTATIVE (AFU_ORTHOLOGUE AFUA_3G00765)-RELATED-RELATED"/>
    <property type="match status" value="1"/>
</dbReference>
<accession>A0A1T0C5D2</accession>
<proteinExistence type="inferred from homology"/>
<dbReference type="Gene3D" id="2.30.110.10">
    <property type="entry name" value="Electron Transport, Fmn-binding Protein, Chain A"/>
    <property type="match status" value="1"/>
</dbReference>
<comment type="similarity">
    <text evidence="3">Belongs to the acetyltransferase family. RimJ subfamily.</text>
</comment>
<evidence type="ECO:0000313" key="6">
    <source>
        <dbReference type="Proteomes" id="UP000190652"/>
    </source>
</evidence>
<dbReference type="GO" id="GO:0010181">
    <property type="term" value="F:FMN binding"/>
    <property type="evidence" value="ECO:0007669"/>
    <property type="project" value="InterPro"/>
</dbReference>
<dbReference type="CDD" id="cd04301">
    <property type="entry name" value="NAT_SF"/>
    <property type="match status" value="1"/>
</dbReference>
<name>A0A1T0C5D2_STRMT</name>
<gene>
    <name evidence="5" type="ORF">B0686_08890</name>
</gene>
<dbReference type="GO" id="GO:0005737">
    <property type="term" value="C:cytoplasm"/>
    <property type="evidence" value="ECO:0007669"/>
    <property type="project" value="TreeGrafter"/>
</dbReference>
<organism evidence="5 6">
    <name type="scientific">Streptococcus mitis</name>
    <dbReference type="NCBI Taxonomy" id="28037"/>
    <lineage>
        <taxon>Bacteria</taxon>
        <taxon>Bacillati</taxon>
        <taxon>Bacillota</taxon>
        <taxon>Bacilli</taxon>
        <taxon>Lactobacillales</taxon>
        <taxon>Streptococcaceae</taxon>
        <taxon>Streptococcus</taxon>
        <taxon>Streptococcus mitis group</taxon>
    </lineage>
</organism>
<dbReference type="SUPFAM" id="SSF50475">
    <property type="entry name" value="FMN-binding split barrel"/>
    <property type="match status" value="1"/>
</dbReference>
<dbReference type="InterPro" id="IPR002563">
    <property type="entry name" value="Flavin_Rdtase-like_dom"/>
</dbReference>
<sequence length="374" mass="42891">MKQSFNTSKLYYGFPIFILGYQDQNFGHNITTCSSSYSLGDWLVIGVGTEENAAEQIKHYQQFTVNIPDENLMLEMEQAGFISHREKLKHLGLDYEISERTQAPILESCPVVLECQVDRIIEEDGICHIFAKIIERLANPELLDDKGHFKNDRFSPTYFMGDGHQRVCRYLDNRVDPMGSFIKKARGRITRAELPERLETERLILRVRTVADAEDIHSYASLPEVAYPAGFPPVKTLEDEIYYLEHILPERNQKDNLPAGYGIVVKGTDKVIGSVDFNHRHADDVLELGYTLHPDYWGRGYVPEAARALIDLAFKDLGLHKIELTCFGYNVQSQRVAEKLGFTLEARIRDRKDIQGNRCDSLIYGLLRSEWEVI</sequence>
<dbReference type="Gene3D" id="3.40.630.30">
    <property type="match status" value="1"/>
</dbReference>
<dbReference type="Proteomes" id="UP000190652">
    <property type="component" value="Unassembled WGS sequence"/>
</dbReference>
<evidence type="ECO:0000256" key="3">
    <source>
        <dbReference type="ARBA" id="ARBA00038502"/>
    </source>
</evidence>
<dbReference type="GO" id="GO:0016646">
    <property type="term" value="F:oxidoreductase activity, acting on the CH-NH group of donors, NAD or NADP as acceptor"/>
    <property type="evidence" value="ECO:0007669"/>
    <property type="project" value="UniProtKB-ARBA"/>
</dbReference>
<evidence type="ECO:0000256" key="2">
    <source>
        <dbReference type="ARBA" id="ARBA00023315"/>
    </source>
</evidence>
<dbReference type="AlphaFoldDB" id="A0A1T0C5D2"/>
<evidence type="ECO:0000256" key="1">
    <source>
        <dbReference type="ARBA" id="ARBA00022679"/>
    </source>
</evidence>
<dbReference type="InterPro" id="IPR000182">
    <property type="entry name" value="GNAT_dom"/>
</dbReference>
<dbReference type="Pfam" id="PF13302">
    <property type="entry name" value="Acetyltransf_3"/>
    <property type="match status" value="1"/>
</dbReference>
<dbReference type="GO" id="GO:0008999">
    <property type="term" value="F:protein-N-terminal-alanine acetyltransferase activity"/>
    <property type="evidence" value="ECO:0007669"/>
    <property type="project" value="TreeGrafter"/>
</dbReference>
<dbReference type="SUPFAM" id="SSF55729">
    <property type="entry name" value="Acyl-CoA N-acyltransferases (Nat)"/>
    <property type="match status" value="1"/>
</dbReference>
<dbReference type="EMBL" id="MUYO01000004">
    <property type="protein sequence ID" value="OOS17534.1"/>
    <property type="molecule type" value="Genomic_DNA"/>
</dbReference>
<evidence type="ECO:0000259" key="4">
    <source>
        <dbReference type="PROSITE" id="PS51186"/>
    </source>
</evidence>
<dbReference type="Pfam" id="PF01613">
    <property type="entry name" value="Flavin_Reduct"/>
    <property type="match status" value="1"/>
</dbReference>
<dbReference type="InterPro" id="IPR012349">
    <property type="entry name" value="Split_barrel_FMN-bd"/>
</dbReference>
<dbReference type="PROSITE" id="PS51186">
    <property type="entry name" value="GNAT"/>
    <property type="match status" value="1"/>
</dbReference>
<feature type="domain" description="N-acetyltransferase" evidence="4">
    <location>
        <begin position="205"/>
        <end position="369"/>
    </location>
</feature>
<comment type="caution">
    <text evidence="5">The sequence shown here is derived from an EMBL/GenBank/DDBJ whole genome shotgun (WGS) entry which is preliminary data.</text>
</comment>